<comment type="pathway">
    <text evidence="1">Cofactor biosynthesis; thiamine diphosphate biosynthesis.</text>
</comment>
<evidence type="ECO:0000259" key="3">
    <source>
        <dbReference type="Pfam" id="PF02581"/>
    </source>
</evidence>
<dbReference type="GO" id="GO:0005737">
    <property type="term" value="C:cytoplasm"/>
    <property type="evidence" value="ECO:0007669"/>
    <property type="project" value="TreeGrafter"/>
</dbReference>
<comment type="caution">
    <text evidence="4">The sequence shown here is derived from an EMBL/GenBank/DDBJ whole genome shotgun (WGS) entry which is preliminary data.</text>
</comment>
<sequence length="132" mass="14004">MVQLRDKGDDARRFVKDARNLHELLVPLGIPLVIKDRVDIAAAVGAEGVHLGQSDLPPADARRILGEAAIVGLSVTNEAEAADADPAIVDYLGVGPVFATATKSDAAAPSGPRAWRPFALERRPCRSWESAD</sequence>
<dbReference type="InterPro" id="IPR022998">
    <property type="entry name" value="ThiamineP_synth_TenI"/>
</dbReference>
<name>A0AAW3TXI1_9SPHN</name>
<evidence type="ECO:0000313" key="4">
    <source>
        <dbReference type="EMBL" id="MBB3877464.1"/>
    </source>
</evidence>
<dbReference type="EMBL" id="JACIDB010000018">
    <property type="protein sequence ID" value="MBB3877464.1"/>
    <property type="molecule type" value="Genomic_DNA"/>
</dbReference>
<dbReference type="Pfam" id="PF02581">
    <property type="entry name" value="TMP-TENI"/>
    <property type="match status" value="1"/>
</dbReference>
<evidence type="ECO:0000256" key="1">
    <source>
        <dbReference type="ARBA" id="ARBA00004948"/>
    </source>
</evidence>
<gene>
    <name evidence="4" type="ORF">GGR47_003732</name>
</gene>
<keyword evidence="5" id="KW-1185">Reference proteome</keyword>
<dbReference type="CDD" id="cd00564">
    <property type="entry name" value="TMP_TenI"/>
    <property type="match status" value="1"/>
</dbReference>
<dbReference type="SUPFAM" id="SSF51391">
    <property type="entry name" value="Thiamin phosphate synthase"/>
    <property type="match status" value="1"/>
</dbReference>
<dbReference type="PANTHER" id="PTHR20857">
    <property type="entry name" value="THIAMINE-PHOSPHATE PYROPHOSPHORYLASE"/>
    <property type="match status" value="1"/>
</dbReference>
<accession>A0AAW3TXI1</accession>
<dbReference type="InterPro" id="IPR036206">
    <property type="entry name" value="ThiamineP_synth_sf"/>
</dbReference>
<dbReference type="Proteomes" id="UP000528945">
    <property type="component" value="Unassembled WGS sequence"/>
</dbReference>
<dbReference type="GO" id="GO:0009228">
    <property type="term" value="P:thiamine biosynthetic process"/>
    <property type="evidence" value="ECO:0007669"/>
    <property type="project" value="UniProtKB-KW"/>
</dbReference>
<proteinExistence type="predicted"/>
<dbReference type="GO" id="GO:0004789">
    <property type="term" value="F:thiamine-phosphate diphosphorylase activity"/>
    <property type="evidence" value="ECO:0007669"/>
    <property type="project" value="TreeGrafter"/>
</dbReference>
<dbReference type="AlphaFoldDB" id="A0AAW3TXI1"/>
<keyword evidence="2" id="KW-0784">Thiamine biosynthesis</keyword>
<evidence type="ECO:0000313" key="5">
    <source>
        <dbReference type="Proteomes" id="UP000528945"/>
    </source>
</evidence>
<protein>
    <submittedName>
        <fullName evidence="4">Thiamine-phosphate diphosphorylase</fullName>
    </submittedName>
</protein>
<feature type="domain" description="Thiamine phosphate synthase/TenI" evidence="3">
    <location>
        <begin position="1"/>
        <end position="113"/>
    </location>
</feature>
<organism evidence="4 5">
    <name type="scientific">Sphingomonas aquatilis</name>
    <dbReference type="NCBI Taxonomy" id="93063"/>
    <lineage>
        <taxon>Bacteria</taxon>
        <taxon>Pseudomonadati</taxon>
        <taxon>Pseudomonadota</taxon>
        <taxon>Alphaproteobacteria</taxon>
        <taxon>Sphingomonadales</taxon>
        <taxon>Sphingomonadaceae</taxon>
        <taxon>Sphingomonas</taxon>
    </lineage>
</organism>
<dbReference type="PANTHER" id="PTHR20857:SF23">
    <property type="entry name" value="THIAMINE BIOSYNTHETIC BIFUNCTIONAL ENZYME"/>
    <property type="match status" value="1"/>
</dbReference>
<dbReference type="Gene3D" id="3.20.20.70">
    <property type="entry name" value="Aldolase class I"/>
    <property type="match status" value="1"/>
</dbReference>
<dbReference type="InterPro" id="IPR013785">
    <property type="entry name" value="Aldolase_TIM"/>
</dbReference>
<evidence type="ECO:0000256" key="2">
    <source>
        <dbReference type="ARBA" id="ARBA00022977"/>
    </source>
</evidence>
<reference evidence="4 5" key="1">
    <citation type="submission" date="2020-08" db="EMBL/GenBank/DDBJ databases">
        <title>Genomic Encyclopedia of Type Strains, Phase IV (KMG-IV): sequencing the most valuable type-strain genomes for metagenomic binning, comparative biology and taxonomic classification.</title>
        <authorList>
            <person name="Goeker M."/>
        </authorList>
    </citation>
    <scope>NUCLEOTIDE SEQUENCE [LARGE SCALE GENOMIC DNA]</scope>
    <source>
        <strain evidence="4 5">DSM 15581</strain>
    </source>
</reference>